<dbReference type="EnsemblMetazoa" id="ADIR007244-RA">
    <property type="protein sequence ID" value="ADIR007244-PA"/>
    <property type="gene ID" value="ADIR007244"/>
</dbReference>
<dbReference type="PANTHER" id="PTHR24373">
    <property type="entry name" value="SLIT RELATED LEUCINE-RICH REPEAT NEURONAL PROTEIN"/>
    <property type="match status" value="1"/>
</dbReference>
<evidence type="ECO:0000256" key="3">
    <source>
        <dbReference type="ARBA" id="ARBA00022737"/>
    </source>
</evidence>
<dbReference type="SUPFAM" id="SSF52058">
    <property type="entry name" value="L domain-like"/>
    <property type="match status" value="1"/>
</dbReference>
<evidence type="ECO:0000313" key="5">
    <source>
        <dbReference type="EnsemblMetazoa" id="ADIR007244-PA"/>
    </source>
</evidence>
<dbReference type="InterPro" id="IPR001611">
    <property type="entry name" value="Leu-rich_rpt"/>
</dbReference>
<reference evidence="5" key="2">
    <citation type="submission" date="2020-05" db="UniProtKB">
        <authorList>
            <consortium name="EnsemblMetazoa"/>
        </authorList>
    </citation>
    <scope>IDENTIFICATION</scope>
    <source>
        <strain evidence="5">WRAIR2</strain>
    </source>
</reference>
<dbReference type="InterPro" id="IPR003591">
    <property type="entry name" value="Leu-rich_rpt_typical-subtyp"/>
</dbReference>
<protein>
    <recommendedName>
        <fullName evidence="7">Leucine rich immune protein (Short)</fullName>
    </recommendedName>
</protein>
<dbReference type="Proteomes" id="UP000075884">
    <property type="component" value="Unassembled WGS sequence"/>
</dbReference>
<evidence type="ECO:0000256" key="1">
    <source>
        <dbReference type="ARBA" id="ARBA00022614"/>
    </source>
</evidence>
<evidence type="ECO:0000256" key="4">
    <source>
        <dbReference type="SAM" id="SignalP"/>
    </source>
</evidence>
<keyword evidence="6" id="KW-1185">Reference proteome</keyword>
<keyword evidence="1" id="KW-0433">Leucine-rich repeat</keyword>
<feature type="signal peptide" evidence="4">
    <location>
        <begin position="1"/>
        <end position="22"/>
    </location>
</feature>
<dbReference type="SMART" id="SM00369">
    <property type="entry name" value="LRR_TYP"/>
    <property type="match status" value="3"/>
</dbReference>
<reference evidence="6" key="1">
    <citation type="submission" date="2013-03" db="EMBL/GenBank/DDBJ databases">
        <title>The Genome Sequence of Anopheles dirus WRAIR2.</title>
        <authorList>
            <consortium name="The Broad Institute Genomics Platform"/>
            <person name="Neafsey D.E."/>
            <person name="Walton C."/>
            <person name="Walker B."/>
            <person name="Young S.K."/>
            <person name="Zeng Q."/>
            <person name="Gargeya S."/>
            <person name="Fitzgerald M."/>
            <person name="Haas B."/>
            <person name="Abouelleil A."/>
            <person name="Allen A.W."/>
            <person name="Alvarado L."/>
            <person name="Arachchi H.M."/>
            <person name="Berlin A.M."/>
            <person name="Chapman S.B."/>
            <person name="Gainer-Dewar J."/>
            <person name="Goldberg J."/>
            <person name="Griggs A."/>
            <person name="Gujja S."/>
            <person name="Hansen M."/>
            <person name="Howarth C."/>
            <person name="Imamovic A."/>
            <person name="Ireland A."/>
            <person name="Larimer J."/>
            <person name="McCowan C."/>
            <person name="Murphy C."/>
            <person name="Pearson M."/>
            <person name="Poon T.W."/>
            <person name="Priest M."/>
            <person name="Roberts A."/>
            <person name="Saif S."/>
            <person name="Shea T."/>
            <person name="Sisk P."/>
            <person name="Sykes S."/>
            <person name="Wortman J."/>
            <person name="Nusbaum C."/>
            <person name="Birren B."/>
        </authorList>
    </citation>
    <scope>NUCLEOTIDE SEQUENCE [LARGE SCALE GENOMIC DNA]</scope>
    <source>
        <strain evidence="6">WRAIR2</strain>
    </source>
</reference>
<sequence>MTLAVSTIVIALTLALSTGVQGYFDSFSCHSRSDVCRLKDVRLESDHAIQLATFRDLRDPLVVESGRIPHFSRELYKKLPSVTDLTIDKLGIEQLYVRSNLVHLSAVGNAIGKLLVDDDESADDYSMMTLHLSANKLSELPPLDRFVRLMTLVLDSNQLSTVDMGAFANLRELRVLSLANNRLLTVTTTTPTAKPLQLLKLKRISFSGNELDMLDVRNWEFDSLDSLNVTRNRLTRVEGSFAQFPALTRLDLAGNRWYCEWLVANKQLQDRASALDSDETGRCREANMMSSGRYCCNPVGVDGSGFADVFGDKWDELKRLEHLLDTLNSTIANGSATVRPVLEAQHKALTAQLDQLLTTQKAHTRELATLDGGIDRHGDNLRRVELELNDKVDRLRRLVNARWNRTVDGGSSADDESEETLLQNATAPSTAASWPELAGQNEKTLRRLRMNVELSLKQFNEYASASYQHGAKLKSQAERIDTIESGLNDLKQVGKQLETRLDKVVTVADAIYDYLQKLQQRSGEEWS</sequence>
<keyword evidence="2 4" id="KW-0732">Signal</keyword>
<dbReference type="PANTHER" id="PTHR24373:SF275">
    <property type="entry name" value="TIR DOMAIN-CONTAINING PROTEIN"/>
    <property type="match status" value="1"/>
</dbReference>
<accession>A0A182NHX1</accession>
<evidence type="ECO:0000313" key="6">
    <source>
        <dbReference type="Proteomes" id="UP000075884"/>
    </source>
</evidence>
<dbReference type="Pfam" id="PF13855">
    <property type="entry name" value="LRR_8"/>
    <property type="match status" value="2"/>
</dbReference>
<proteinExistence type="predicted"/>
<dbReference type="InterPro" id="IPR032675">
    <property type="entry name" value="LRR_dom_sf"/>
</dbReference>
<keyword evidence="3" id="KW-0677">Repeat</keyword>
<dbReference type="VEuPathDB" id="VectorBase:ADIR007244"/>
<evidence type="ECO:0008006" key="7">
    <source>
        <dbReference type="Google" id="ProtNLM"/>
    </source>
</evidence>
<evidence type="ECO:0000256" key="2">
    <source>
        <dbReference type="ARBA" id="ARBA00022729"/>
    </source>
</evidence>
<feature type="chain" id="PRO_5008129861" description="Leucine rich immune protein (Short)" evidence="4">
    <location>
        <begin position="23"/>
        <end position="527"/>
    </location>
</feature>
<name>A0A182NHX1_9DIPT</name>
<dbReference type="InterPro" id="IPR050328">
    <property type="entry name" value="Dev_Immune_Receptor"/>
</dbReference>
<dbReference type="STRING" id="7168.A0A182NHX1"/>
<dbReference type="AlphaFoldDB" id="A0A182NHX1"/>
<organism evidence="5 6">
    <name type="scientific">Anopheles dirus</name>
    <dbReference type="NCBI Taxonomy" id="7168"/>
    <lineage>
        <taxon>Eukaryota</taxon>
        <taxon>Metazoa</taxon>
        <taxon>Ecdysozoa</taxon>
        <taxon>Arthropoda</taxon>
        <taxon>Hexapoda</taxon>
        <taxon>Insecta</taxon>
        <taxon>Pterygota</taxon>
        <taxon>Neoptera</taxon>
        <taxon>Endopterygota</taxon>
        <taxon>Diptera</taxon>
        <taxon>Nematocera</taxon>
        <taxon>Culicoidea</taxon>
        <taxon>Culicidae</taxon>
        <taxon>Anophelinae</taxon>
        <taxon>Anopheles</taxon>
    </lineage>
</organism>
<dbReference type="Gene3D" id="3.80.10.10">
    <property type="entry name" value="Ribonuclease Inhibitor"/>
    <property type="match status" value="1"/>
</dbReference>